<dbReference type="Proteomes" id="UP000480763">
    <property type="component" value="Unassembled WGS sequence"/>
</dbReference>
<evidence type="ECO:0000313" key="4">
    <source>
        <dbReference type="Proteomes" id="UP000480763"/>
    </source>
</evidence>
<sequence length="287" mass="33258">MLHPDYAKDFKELFGEPIDKVEVTEDFIKKYRGKLPESILEQWRIIGFAGYLNGLYWITNPDDYAEVIYDWLEETPLPDDDVYHVLARSAFGELLIWGERNYGRYYIKTMEGILHDNGLQEEGAEFYGNLFFFYSDKDSLDHIDKNGKKLFERAVKKLGVLKADEMYAFEPALALGGEESLAYLTKVNLPVHMKLLKQVTPLRLRTFEDLTAALYGTSYSVDDLTSGQDAESQYQESVQAGEVCPRTGYWTTPAQPNTRHYCKKGEVLPEIKEQDWGEVYWYWDGEN</sequence>
<evidence type="ECO:0000313" key="3">
    <source>
        <dbReference type="EMBL" id="MYM76822.1"/>
    </source>
</evidence>
<organism evidence="3 4">
    <name type="scientific">Acinetobacter baumannii</name>
    <dbReference type="NCBI Taxonomy" id="470"/>
    <lineage>
        <taxon>Bacteria</taxon>
        <taxon>Pseudomonadati</taxon>
        <taxon>Pseudomonadota</taxon>
        <taxon>Gammaproteobacteria</taxon>
        <taxon>Moraxellales</taxon>
        <taxon>Moraxellaceae</taxon>
        <taxon>Acinetobacter</taxon>
        <taxon>Acinetobacter calcoaceticus/baumannii complex</taxon>
    </lineage>
</organism>
<evidence type="ECO:0000259" key="1">
    <source>
        <dbReference type="Pfam" id="PF08887"/>
    </source>
</evidence>
<dbReference type="RefSeq" id="WP_125508312.1">
    <property type="nucleotide sequence ID" value="NZ_JBFWIE010000002.1"/>
</dbReference>
<comment type="caution">
    <text evidence="3">The sequence shown here is derived from an EMBL/GenBank/DDBJ whole genome shotgun (WGS) entry which is preliminary data.</text>
</comment>
<evidence type="ECO:0000259" key="2">
    <source>
        <dbReference type="Pfam" id="PF08906"/>
    </source>
</evidence>
<dbReference type="EMBL" id="WWCH01000001">
    <property type="protein sequence ID" value="MYM76822.1"/>
    <property type="molecule type" value="Genomic_DNA"/>
</dbReference>
<dbReference type="NCBIfam" id="NF041834">
    <property type="entry name" value="immunity_TaeI"/>
    <property type="match status" value="1"/>
</dbReference>
<feature type="domain" description="T6SS immunity protein Tdi1 C-terminal" evidence="2">
    <location>
        <begin position="135"/>
        <end position="199"/>
    </location>
</feature>
<dbReference type="AlphaFoldDB" id="A0A6L8M423"/>
<dbReference type="InterPro" id="IPR014983">
    <property type="entry name" value="GAD-rel"/>
</dbReference>
<dbReference type="Pfam" id="PF08906">
    <property type="entry name" value="T6SS_Tdi1_C"/>
    <property type="match status" value="1"/>
</dbReference>
<gene>
    <name evidence="3" type="ORF">GSE42_02575</name>
</gene>
<dbReference type="InterPro" id="IPR015002">
    <property type="entry name" value="T6SS_Tdi1_C"/>
</dbReference>
<name>A0A6L8M423_ACIBA</name>
<feature type="domain" description="GAD-related" evidence="1">
    <location>
        <begin position="11"/>
        <end position="100"/>
    </location>
</feature>
<protein>
    <submittedName>
        <fullName evidence="3">DUF1851 domain-containing protein</fullName>
    </submittedName>
</protein>
<proteinExistence type="predicted"/>
<reference evidence="3 4" key="1">
    <citation type="journal article" date="2017" name="Ann. Clin. Microbiol. Antimicrob.">
        <title>New eight genes identified at the clinical multidrug-resistant Acinetobacter baumannii DMS06669 strain in a Vietnam hospital.</title>
        <authorList>
            <person name="Si-Tuan N."/>
            <person name="Ngoc H.M."/>
            <person name="Hang P.T.T."/>
            <person name="Nguyen C."/>
            <person name="Van P.H."/>
            <person name="Huong N.T."/>
        </authorList>
    </citation>
    <scope>NUCLEOTIDE SEQUENCE [LARGE SCALE GENOMIC DNA]</scope>
    <source>
        <strain evidence="3 4">DMS06669</strain>
    </source>
</reference>
<dbReference type="Pfam" id="PF08887">
    <property type="entry name" value="GAD-like"/>
    <property type="match status" value="1"/>
</dbReference>
<accession>A0A6L8M423</accession>